<dbReference type="PANTHER" id="PTHR12011:SF347">
    <property type="entry name" value="FI21270P1-RELATED"/>
    <property type="match status" value="1"/>
</dbReference>
<comment type="subcellular location">
    <subcellularLocation>
        <location evidence="1">Membrane</location>
        <topology evidence="1">Multi-pass membrane protein</topology>
    </subcellularLocation>
</comment>
<proteinExistence type="inferred from homology"/>
<evidence type="ECO:0000256" key="6">
    <source>
        <dbReference type="ARBA" id="ARBA00023157"/>
    </source>
</evidence>
<feature type="transmembrane region" description="Helical" evidence="8">
    <location>
        <begin position="483"/>
        <end position="503"/>
    </location>
</feature>
<evidence type="ECO:0000256" key="7">
    <source>
        <dbReference type="ARBA" id="ARBA00023180"/>
    </source>
</evidence>
<comment type="caution">
    <text evidence="11">The sequence shown here is derived from an EMBL/GenBank/DDBJ whole genome shotgun (WGS) entry which is preliminary data.</text>
</comment>
<feature type="transmembrane region" description="Helical" evidence="8">
    <location>
        <begin position="410"/>
        <end position="434"/>
    </location>
</feature>
<dbReference type="SMART" id="SM00303">
    <property type="entry name" value="GPS"/>
    <property type="match status" value="1"/>
</dbReference>
<evidence type="ECO:0000256" key="4">
    <source>
        <dbReference type="ARBA" id="ARBA00022989"/>
    </source>
</evidence>
<evidence type="ECO:0000259" key="9">
    <source>
        <dbReference type="PROSITE" id="PS50221"/>
    </source>
</evidence>
<dbReference type="PROSITE" id="PS50221">
    <property type="entry name" value="GAIN_B"/>
    <property type="match status" value="1"/>
</dbReference>
<dbReference type="Proteomes" id="UP001159428">
    <property type="component" value="Unassembled WGS sequence"/>
</dbReference>
<dbReference type="AlphaFoldDB" id="A0AAU9XD51"/>
<evidence type="ECO:0000313" key="12">
    <source>
        <dbReference type="Proteomes" id="UP001159428"/>
    </source>
</evidence>
<organism evidence="11 12">
    <name type="scientific">Pocillopora meandrina</name>
    <dbReference type="NCBI Taxonomy" id="46732"/>
    <lineage>
        <taxon>Eukaryota</taxon>
        <taxon>Metazoa</taxon>
        <taxon>Cnidaria</taxon>
        <taxon>Anthozoa</taxon>
        <taxon>Hexacorallia</taxon>
        <taxon>Scleractinia</taxon>
        <taxon>Astrocoeniina</taxon>
        <taxon>Pocilloporidae</taxon>
        <taxon>Pocillopora</taxon>
    </lineage>
</organism>
<evidence type="ECO:0000256" key="1">
    <source>
        <dbReference type="ARBA" id="ARBA00004141"/>
    </source>
</evidence>
<dbReference type="FunFam" id="1.20.1070.10:FF:000058">
    <property type="entry name" value="Adhesion G protein-coupled receptor F5"/>
    <property type="match status" value="1"/>
</dbReference>
<dbReference type="GO" id="GO:0007166">
    <property type="term" value="P:cell surface receptor signaling pathway"/>
    <property type="evidence" value="ECO:0007669"/>
    <property type="project" value="InterPro"/>
</dbReference>
<keyword evidence="4 8" id="KW-1133">Transmembrane helix</keyword>
<dbReference type="Pfam" id="PF01825">
    <property type="entry name" value="GPS"/>
    <property type="match status" value="1"/>
</dbReference>
<dbReference type="InterPro" id="IPR046338">
    <property type="entry name" value="GAIN_dom_sf"/>
</dbReference>
<keyword evidence="7" id="KW-0325">Glycoprotein</keyword>
<gene>
    <name evidence="11" type="ORF">PMEA_00020769</name>
</gene>
<dbReference type="EMBL" id="CALNXJ010000038">
    <property type="protein sequence ID" value="CAH3143787.1"/>
    <property type="molecule type" value="Genomic_DNA"/>
</dbReference>
<keyword evidence="3 8" id="KW-0812">Transmembrane</keyword>
<dbReference type="Pfam" id="PF00002">
    <property type="entry name" value="7tm_2"/>
    <property type="match status" value="1"/>
</dbReference>
<evidence type="ECO:0000256" key="3">
    <source>
        <dbReference type="ARBA" id="ARBA00022692"/>
    </source>
</evidence>
<keyword evidence="5 8" id="KW-0472">Membrane</keyword>
<dbReference type="Gene3D" id="2.60.220.50">
    <property type="match status" value="1"/>
</dbReference>
<sequence>MEDESSGTGFNSVAFSNVTDFASSLLSRRRGYTQVSVTETHSSYVVYEVLDIPKVTWNAAVIAIDYPPARISSIEQLCDVQPDLSLDSAYWTALKLNSNGSFQWGRVPYISAQVPLELLDNTTSLDRCYAISNSAMKLKSMDCSVRLPVVVSYIDDSDPNGIMPNYTDDCRQYLLSKCSRSKGTRSKLQALQYSWSCEEHNSTLVGSCQIEDTLLNCCQNYCREGNDIYFIDMGSGLDTKLRKVPKGISTDIEISFDTNNNSNESRLVRIIITHKVFKDAGRVIAVLLHQKASNEDSLWTYNRSSYRLISDVVGVVLDPPQNETIQNKIIIHFSHNEPSIDPKAVERKCVFWTDDFSSSNGSWSTAGCTVLNDSSMLSTVCSCNHLTNFAVLMQYKDIEEDNIPSEHRRALLIITYIGCSMSLVGEVMVIFVYVTFMKIKAEGIQVRLNLCTALFLAQLVFLSGIEATSNKSVCILVAVLLHYFYLAAFGWMLLEGVFLYVMIVEVFNTVDMRHLYFFGWGFPILPIVISLIIGSGGEKGLESYTNENYCWLSFQKRLSWAFIVPVLFVTIINFVILMAVLREVRNLHEPNPSKMKTVRKTLKSFLILSPLLGLTWVFGLLAVTDAGLVFQYVFTILNSSQGMLIFLLHVLRNSEVRAAFHHKVLKWRFNIFHSSSSGRSQVEVYAQYGGKRKRQIDPEETKKELNHNTTSKEQIAFIIRLPPPSVH</sequence>
<comment type="similarity">
    <text evidence="2">Belongs to the G-protein coupled receptor 2 family. Adhesion G-protein coupled receptor (ADGR) subfamily.</text>
</comment>
<protein>
    <submittedName>
        <fullName evidence="11">Uncharacterized protein</fullName>
    </submittedName>
</protein>
<feature type="transmembrane region" description="Helical" evidence="8">
    <location>
        <begin position="446"/>
        <end position="463"/>
    </location>
</feature>
<dbReference type="InterPro" id="IPR057244">
    <property type="entry name" value="GAIN_B"/>
</dbReference>
<feature type="domain" description="GAIN-B" evidence="9">
    <location>
        <begin position="243"/>
        <end position="399"/>
    </location>
</feature>
<dbReference type="SUPFAM" id="SSF81321">
    <property type="entry name" value="Family A G protein-coupled receptor-like"/>
    <property type="match status" value="1"/>
</dbReference>
<feature type="transmembrane region" description="Helical" evidence="8">
    <location>
        <begin position="557"/>
        <end position="581"/>
    </location>
</feature>
<dbReference type="InterPro" id="IPR017981">
    <property type="entry name" value="GPCR_2-like_7TM"/>
</dbReference>
<dbReference type="CDD" id="cd15040">
    <property type="entry name" value="7tmB2_Adhesion"/>
    <property type="match status" value="1"/>
</dbReference>
<name>A0AAU9XD51_9CNID</name>
<evidence type="ECO:0000259" key="10">
    <source>
        <dbReference type="PROSITE" id="PS50261"/>
    </source>
</evidence>
<evidence type="ECO:0000256" key="5">
    <source>
        <dbReference type="ARBA" id="ARBA00023136"/>
    </source>
</evidence>
<evidence type="ECO:0000256" key="8">
    <source>
        <dbReference type="SAM" id="Phobius"/>
    </source>
</evidence>
<dbReference type="GO" id="GO:0005886">
    <property type="term" value="C:plasma membrane"/>
    <property type="evidence" value="ECO:0007669"/>
    <property type="project" value="TreeGrafter"/>
</dbReference>
<dbReference type="GO" id="GO:0004930">
    <property type="term" value="F:G protein-coupled receptor activity"/>
    <property type="evidence" value="ECO:0007669"/>
    <property type="project" value="InterPro"/>
</dbReference>
<feature type="transmembrane region" description="Helical" evidence="8">
    <location>
        <begin position="515"/>
        <end position="537"/>
    </location>
</feature>
<feature type="transmembrane region" description="Helical" evidence="8">
    <location>
        <begin position="629"/>
        <end position="651"/>
    </location>
</feature>
<feature type="transmembrane region" description="Helical" evidence="8">
    <location>
        <begin position="602"/>
        <end position="623"/>
    </location>
</feature>
<dbReference type="InterPro" id="IPR000832">
    <property type="entry name" value="GPCR_2_secretin-like"/>
</dbReference>
<dbReference type="Gene3D" id="1.20.1070.10">
    <property type="entry name" value="Rhodopsin 7-helix transmembrane proteins"/>
    <property type="match status" value="1"/>
</dbReference>
<accession>A0AAU9XD51</accession>
<reference evidence="11 12" key="1">
    <citation type="submission" date="2022-05" db="EMBL/GenBank/DDBJ databases">
        <authorList>
            <consortium name="Genoscope - CEA"/>
            <person name="William W."/>
        </authorList>
    </citation>
    <scope>NUCLEOTIDE SEQUENCE [LARGE SCALE GENOMIC DNA]</scope>
</reference>
<dbReference type="PRINTS" id="PR00249">
    <property type="entry name" value="GPCRSECRETIN"/>
</dbReference>
<dbReference type="InterPro" id="IPR000203">
    <property type="entry name" value="GPS"/>
</dbReference>
<keyword evidence="6" id="KW-1015">Disulfide bond</keyword>
<keyword evidence="12" id="KW-1185">Reference proteome</keyword>
<dbReference type="PROSITE" id="PS50261">
    <property type="entry name" value="G_PROTEIN_RECEP_F2_4"/>
    <property type="match status" value="1"/>
</dbReference>
<feature type="domain" description="G-protein coupled receptors family 2 profile 2" evidence="10">
    <location>
        <begin position="411"/>
        <end position="653"/>
    </location>
</feature>
<evidence type="ECO:0000313" key="11">
    <source>
        <dbReference type="EMBL" id="CAH3143787.1"/>
    </source>
</evidence>
<dbReference type="PANTHER" id="PTHR12011">
    <property type="entry name" value="ADHESION G-PROTEIN COUPLED RECEPTOR"/>
    <property type="match status" value="1"/>
</dbReference>
<evidence type="ECO:0000256" key="2">
    <source>
        <dbReference type="ARBA" id="ARBA00007343"/>
    </source>
</evidence>